<accession>A0A1A3U278</accession>
<dbReference type="Pfam" id="PF08044">
    <property type="entry name" value="DUF1707"/>
    <property type="match status" value="1"/>
</dbReference>
<evidence type="ECO:0000313" key="6">
    <source>
        <dbReference type="Proteomes" id="UP000093759"/>
    </source>
</evidence>
<name>A0A1A3U278_MYCSD</name>
<dbReference type="RefSeq" id="WP_065024034.1">
    <property type="nucleotide sequence ID" value="NZ_LZMF01000048.1"/>
</dbReference>
<feature type="transmembrane region" description="Helical" evidence="2">
    <location>
        <begin position="92"/>
        <end position="118"/>
    </location>
</feature>
<proteinExistence type="predicted"/>
<dbReference type="InterPro" id="IPR012551">
    <property type="entry name" value="DUF1707_SHOCT-like"/>
</dbReference>
<dbReference type="Proteomes" id="UP000093759">
    <property type="component" value="Unassembled WGS sequence"/>
</dbReference>
<dbReference type="AlphaFoldDB" id="A0A1A3U278"/>
<gene>
    <name evidence="5" type="ORF">A5648_21055</name>
</gene>
<feature type="region of interest" description="Disordered" evidence="1">
    <location>
        <begin position="1"/>
        <end position="21"/>
    </location>
</feature>
<dbReference type="EMBL" id="LZMF01000048">
    <property type="protein sequence ID" value="OBK88976.1"/>
    <property type="molecule type" value="Genomic_DNA"/>
</dbReference>
<keyword evidence="2" id="KW-0472">Membrane</keyword>
<evidence type="ECO:0000259" key="3">
    <source>
        <dbReference type="Pfam" id="PF08044"/>
    </source>
</evidence>
<keyword evidence="2" id="KW-1133">Transmembrane helix</keyword>
<feature type="domain" description="DUF1707" evidence="3">
    <location>
        <begin position="13"/>
        <end position="65"/>
    </location>
</feature>
<evidence type="ECO:0000259" key="4">
    <source>
        <dbReference type="Pfam" id="PF13239"/>
    </source>
</evidence>
<reference evidence="6" key="1">
    <citation type="submission" date="2016-06" db="EMBL/GenBank/DDBJ databases">
        <authorList>
            <person name="Sutton G."/>
            <person name="Brinkac L."/>
            <person name="Sanka R."/>
            <person name="Adams M."/>
            <person name="Lau E."/>
            <person name="Garcia-Basteiro A."/>
            <person name="Lopez-Varela E."/>
            <person name="Palencia S."/>
        </authorList>
    </citation>
    <scope>NUCLEOTIDE SEQUENCE [LARGE SCALE GENOMIC DNA]</scope>
    <source>
        <strain evidence="6">1274684.2</strain>
    </source>
</reference>
<comment type="caution">
    <text evidence="5">The sequence shown here is derived from an EMBL/GenBank/DDBJ whole genome shotgun (WGS) entry which is preliminary data.</text>
</comment>
<evidence type="ECO:0000313" key="5">
    <source>
        <dbReference type="EMBL" id="OBK88976.1"/>
    </source>
</evidence>
<dbReference type="PANTHER" id="PTHR40763:SF5">
    <property type="entry name" value="MEMBRANE PROTEIN"/>
    <property type="match status" value="1"/>
</dbReference>
<dbReference type="InterPro" id="IPR025698">
    <property type="entry name" value="2TM_dom"/>
</dbReference>
<sequence length="163" mass="17671">MSTRLVTPSEPAMRAGDPERGSTAARLGQAFAQGYLSMEEYETRLGRAFEAETVRALDDLLVDLPVGRIGRRDPQRRAARHAAAGRAVRIHLFAYLAVSVLMIGIWLATAVAAGAWYFWPAWPILGWGIGIVSHAIPVGACGRRASRAADPVVSVFGTRTFPR</sequence>
<organism evidence="5 6">
    <name type="scientific">Mycolicibacter sinensis (strain JDM601)</name>
    <name type="common">Mycobacterium sinense</name>
    <dbReference type="NCBI Taxonomy" id="875328"/>
    <lineage>
        <taxon>Bacteria</taxon>
        <taxon>Bacillati</taxon>
        <taxon>Actinomycetota</taxon>
        <taxon>Actinomycetes</taxon>
        <taxon>Mycobacteriales</taxon>
        <taxon>Mycobacteriaceae</taxon>
        <taxon>Mycolicibacter</taxon>
    </lineage>
</organism>
<keyword evidence="2" id="KW-0812">Transmembrane</keyword>
<evidence type="ECO:0000256" key="2">
    <source>
        <dbReference type="SAM" id="Phobius"/>
    </source>
</evidence>
<dbReference type="Pfam" id="PF13239">
    <property type="entry name" value="2TM"/>
    <property type="match status" value="1"/>
</dbReference>
<protein>
    <submittedName>
        <fullName evidence="5">Uncharacterized protein</fullName>
    </submittedName>
</protein>
<dbReference type="PANTHER" id="PTHR40763">
    <property type="entry name" value="MEMBRANE PROTEIN-RELATED"/>
    <property type="match status" value="1"/>
</dbReference>
<feature type="domain" description="2TM" evidence="4">
    <location>
        <begin position="77"/>
        <end position="137"/>
    </location>
</feature>
<feature type="transmembrane region" description="Helical" evidence="2">
    <location>
        <begin position="124"/>
        <end position="142"/>
    </location>
</feature>
<evidence type="ECO:0000256" key="1">
    <source>
        <dbReference type="SAM" id="MobiDB-lite"/>
    </source>
</evidence>